<dbReference type="EMBL" id="BART01026395">
    <property type="protein sequence ID" value="GAG96361.1"/>
    <property type="molecule type" value="Genomic_DNA"/>
</dbReference>
<protein>
    <submittedName>
        <fullName evidence="1">Uncharacterized protein</fullName>
    </submittedName>
</protein>
<gene>
    <name evidence="1" type="ORF">S01H4_47090</name>
</gene>
<sequence>GSEDRLDECVLQRSNEKNNAVCLLLIEHQG</sequence>
<feature type="non-terminal residue" evidence="1">
    <location>
        <position position="1"/>
    </location>
</feature>
<accession>X1DIW9</accession>
<name>X1DIW9_9ZZZZ</name>
<proteinExistence type="predicted"/>
<organism evidence="1">
    <name type="scientific">marine sediment metagenome</name>
    <dbReference type="NCBI Taxonomy" id="412755"/>
    <lineage>
        <taxon>unclassified sequences</taxon>
        <taxon>metagenomes</taxon>
        <taxon>ecological metagenomes</taxon>
    </lineage>
</organism>
<evidence type="ECO:0000313" key="1">
    <source>
        <dbReference type="EMBL" id="GAG96361.1"/>
    </source>
</evidence>
<dbReference type="AlphaFoldDB" id="X1DIW9"/>
<reference evidence="1" key="1">
    <citation type="journal article" date="2014" name="Front. Microbiol.">
        <title>High frequency of phylogenetically diverse reductive dehalogenase-homologous genes in deep subseafloor sedimentary metagenomes.</title>
        <authorList>
            <person name="Kawai M."/>
            <person name="Futagami T."/>
            <person name="Toyoda A."/>
            <person name="Takaki Y."/>
            <person name="Nishi S."/>
            <person name="Hori S."/>
            <person name="Arai W."/>
            <person name="Tsubouchi T."/>
            <person name="Morono Y."/>
            <person name="Uchiyama I."/>
            <person name="Ito T."/>
            <person name="Fujiyama A."/>
            <person name="Inagaki F."/>
            <person name="Takami H."/>
        </authorList>
    </citation>
    <scope>NUCLEOTIDE SEQUENCE</scope>
    <source>
        <strain evidence="1">Expedition CK06-06</strain>
    </source>
</reference>
<comment type="caution">
    <text evidence="1">The sequence shown here is derived from an EMBL/GenBank/DDBJ whole genome shotgun (WGS) entry which is preliminary data.</text>
</comment>